<keyword evidence="2" id="KW-1185">Reference proteome</keyword>
<evidence type="ECO:0000313" key="1">
    <source>
        <dbReference type="EMBL" id="CZS90913.1"/>
    </source>
</evidence>
<protein>
    <submittedName>
        <fullName evidence="1">Uncharacterized protein</fullName>
    </submittedName>
</protein>
<accession>A0A1E1JYL6</accession>
<gene>
    <name evidence="1" type="ORF">RAG0_01787</name>
</gene>
<dbReference type="EMBL" id="FJUX01000006">
    <property type="protein sequence ID" value="CZS90913.1"/>
    <property type="molecule type" value="Genomic_DNA"/>
</dbReference>
<proteinExistence type="predicted"/>
<reference evidence="2" key="1">
    <citation type="submission" date="2016-03" db="EMBL/GenBank/DDBJ databases">
        <authorList>
            <person name="Guldener U."/>
        </authorList>
    </citation>
    <scope>NUCLEOTIDE SEQUENCE [LARGE SCALE GENOMIC DNA]</scope>
    <source>
        <strain evidence="2">04CH-RAC-A.6.1</strain>
    </source>
</reference>
<sequence length="48" mass="5615">MTLFSACSSFDHHCDRGNFEYREDGEEKFSSGFFSSRRIILSKKTQCE</sequence>
<organism evidence="1 2">
    <name type="scientific">Rhynchosporium agropyri</name>
    <dbReference type="NCBI Taxonomy" id="914238"/>
    <lineage>
        <taxon>Eukaryota</taxon>
        <taxon>Fungi</taxon>
        <taxon>Dikarya</taxon>
        <taxon>Ascomycota</taxon>
        <taxon>Pezizomycotina</taxon>
        <taxon>Leotiomycetes</taxon>
        <taxon>Helotiales</taxon>
        <taxon>Ploettnerulaceae</taxon>
        <taxon>Rhynchosporium</taxon>
    </lineage>
</organism>
<evidence type="ECO:0000313" key="2">
    <source>
        <dbReference type="Proteomes" id="UP000178912"/>
    </source>
</evidence>
<dbReference type="AlphaFoldDB" id="A0A1E1JYL6"/>
<name>A0A1E1JYL6_9HELO</name>
<dbReference type="Proteomes" id="UP000178912">
    <property type="component" value="Unassembled WGS sequence"/>
</dbReference>